<dbReference type="Proteomes" id="UP000219058">
    <property type="component" value="Unassembled WGS sequence"/>
</dbReference>
<gene>
    <name evidence="1" type="ORF">CLI71_08550</name>
</gene>
<comment type="caution">
    <text evidence="1">The sequence shown here is derived from an EMBL/GenBank/DDBJ whole genome shotgun (WGS) entry which is preliminary data.</text>
</comment>
<evidence type="ECO:0000313" key="2">
    <source>
        <dbReference type="Proteomes" id="UP000219058"/>
    </source>
</evidence>
<sequence>MNTKSNVTDLYGAALSYALSLACNMEDANDLVQDAFLKYYETKDTGQDTLGFLLQTIKYEWKRVSFDRSQSVGIDQFAFFLADTEPESVEDRTERDSKADRLSKELDKKVRKAVSFIKTDKRRKRTVKIYRWYLQGLGMAEVGKKLNIQTQSAKQEIINMRRFVSDALGIPMRKFTQYNCQMAV</sequence>
<dbReference type="GO" id="GO:0003700">
    <property type="term" value="F:DNA-binding transcription factor activity"/>
    <property type="evidence" value="ECO:0007669"/>
    <property type="project" value="InterPro"/>
</dbReference>
<protein>
    <recommendedName>
        <fullName evidence="3">Sigma-70 family RNA polymerase sigma factor</fullName>
    </recommendedName>
</protein>
<dbReference type="SUPFAM" id="SSF88946">
    <property type="entry name" value="Sigma2 domain of RNA polymerase sigma factors"/>
    <property type="match status" value="1"/>
</dbReference>
<evidence type="ECO:0000313" key="1">
    <source>
        <dbReference type="EMBL" id="PDP59668.1"/>
    </source>
</evidence>
<reference evidence="1 2" key="1">
    <citation type="submission" date="2017-09" db="EMBL/GenBank/DDBJ databases">
        <title>Phase variable restriction modification systems are present in the genome sequences of periodontal pathogens Prevotella intermedia, Tannerella forsythia and Porphyromonas gingivalis.</title>
        <authorList>
            <person name="Haigh R.D."/>
            <person name="Crawford L."/>
            <person name="Ralph J."/>
            <person name="Wanford J."/>
            <person name="Vartoukian S.R."/>
            <person name="Hijazib K."/>
            <person name="Wade W."/>
            <person name="Oggioni M.R."/>
        </authorList>
    </citation>
    <scope>NUCLEOTIDE SEQUENCE [LARGE SCALE GENOMIC DNA]</scope>
    <source>
        <strain evidence="1 2">WW2834</strain>
    </source>
</reference>
<proteinExistence type="predicted"/>
<dbReference type="EMBL" id="NSLY01000023">
    <property type="protein sequence ID" value="PDP59668.1"/>
    <property type="molecule type" value="Genomic_DNA"/>
</dbReference>
<name>A0A2A6EEU7_PREIN</name>
<dbReference type="AlphaFoldDB" id="A0A2A6EEU7"/>
<accession>A0A2A6EEU7</accession>
<dbReference type="RefSeq" id="WP_097550595.1">
    <property type="nucleotide sequence ID" value="NZ_NSLY01000023.1"/>
</dbReference>
<dbReference type="PROSITE" id="PS51257">
    <property type="entry name" value="PROKAR_LIPOPROTEIN"/>
    <property type="match status" value="1"/>
</dbReference>
<evidence type="ECO:0008006" key="3">
    <source>
        <dbReference type="Google" id="ProtNLM"/>
    </source>
</evidence>
<dbReference type="InterPro" id="IPR013325">
    <property type="entry name" value="RNA_pol_sigma_r2"/>
</dbReference>
<organism evidence="1 2">
    <name type="scientific">Prevotella intermedia</name>
    <dbReference type="NCBI Taxonomy" id="28131"/>
    <lineage>
        <taxon>Bacteria</taxon>
        <taxon>Pseudomonadati</taxon>
        <taxon>Bacteroidota</taxon>
        <taxon>Bacteroidia</taxon>
        <taxon>Bacteroidales</taxon>
        <taxon>Prevotellaceae</taxon>
        <taxon>Prevotella</taxon>
    </lineage>
</organism>
<dbReference type="Gene3D" id="1.10.1740.10">
    <property type="match status" value="1"/>
</dbReference>
<dbReference type="GO" id="GO:0006352">
    <property type="term" value="P:DNA-templated transcription initiation"/>
    <property type="evidence" value="ECO:0007669"/>
    <property type="project" value="InterPro"/>
</dbReference>